<feature type="compositionally biased region" description="Basic and acidic residues" evidence="1">
    <location>
        <begin position="38"/>
        <end position="60"/>
    </location>
</feature>
<keyword evidence="3" id="KW-1185">Reference proteome</keyword>
<evidence type="ECO:0008006" key="4">
    <source>
        <dbReference type="Google" id="ProtNLM"/>
    </source>
</evidence>
<protein>
    <recommendedName>
        <fullName evidence="4">G-protein coupled receptors family 1 profile domain-containing protein</fullName>
    </recommendedName>
</protein>
<sequence>MVVLMVTCCFFPLAVIIFCYLQVWLAIRAVRRPPQKNPDPKKPRGKNPELKKNPGEKILN</sequence>
<name>A0A3L8Q5V6_CHLGU</name>
<proteinExistence type="predicted"/>
<feature type="region of interest" description="Disordered" evidence="1">
    <location>
        <begin position="33"/>
        <end position="60"/>
    </location>
</feature>
<dbReference type="AlphaFoldDB" id="A0A3L8Q5V6"/>
<dbReference type="SUPFAM" id="SSF81321">
    <property type="entry name" value="Family A G protein-coupled receptor-like"/>
    <property type="match status" value="1"/>
</dbReference>
<dbReference type="EMBL" id="QUSF01005694">
    <property type="protein sequence ID" value="RLV62700.1"/>
    <property type="molecule type" value="Genomic_DNA"/>
</dbReference>
<evidence type="ECO:0000313" key="3">
    <source>
        <dbReference type="Proteomes" id="UP000276834"/>
    </source>
</evidence>
<evidence type="ECO:0000256" key="1">
    <source>
        <dbReference type="SAM" id="MobiDB-lite"/>
    </source>
</evidence>
<reference evidence="2 3" key="1">
    <citation type="journal article" date="2018" name="Proc. R. Soc. B">
        <title>A non-coding region near Follistatin controls head colour polymorphism in the Gouldian finch.</title>
        <authorList>
            <person name="Toomey M.B."/>
            <person name="Marques C.I."/>
            <person name="Andrade P."/>
            <person name="Araujo P.M."/>
            <person name="Sabatino S."/>
            <person name="Gazda M.A."/>
            <person name="Afonso S."/>
            <person name="Lopes R.J."/>
            <person name="Corbo J.C."/>
            <person name="Carneiro M."/>
        </authorList>
    </citation>
    <scope>NUCLEOTIDE SEQUENCE [LARGE SCALE GENOMIC DNA]</scope>
    <source>
        <strain evidence="2">Red01</strain>
        <tissue evidence="2">Muscle</tissue>
    </source>
</reference>
<comment type="caution">
    <text evidence="2">The sequence shown here is derived from an EMBL/GenBank/DDBJ whole genome shotgun (WGS) entry which is preliminary data.</text>
</comment>
<dbReference type="Proteomes" id="UP000276834">
    <property type="component" value="Unassembled WGS sequence"/>
</dbReference>
<accession>A0A3L8Q5V6</accession>
<organism evidence="2 3">
    <name type="scientific">Chloebia gouldiae</name>
    <name type="common">Gouldian finch</name>
    <name type="synonym">Erythrura gouldiae</name>
    <dbReference type="NCBI Taxonomy" id="44316"/>
    <lineage>
        <taxon>Eukaryota</taxon>
        <taxon>Metazoa</taxon>
        <taxon>Chordata</taxon>
        <taxon>Craniata</taxon>
        <taxon>Vertebrata</taxon>
        <taxon>Euteleostomi</taxon>
        <taxon>Archelosauria</taxon>
        <taxon>Archosauria</taxon>
        <taxon>Dinosauria</taxon>
        <taxon>Saurischia</taxon>
        <taxon>Theropoda</taxon>
        <taxon>Coelurosauria</taxon>
        <taxon>Aves</taxon>
        <taxon>Neognathae</taxon>
        <taxon>Neoaves</taxon>
        <taxon>Telluraves</taxon>
        <taxon>Australaves</taxon>
        <taxon>Passeriformes</taxon>
        <taxon>Passeroidea</taxon>
        <taxon>Passeridae</taxon>
        <taxon>Chloebia</taxon>
    </lineage>
</organism>
<gene>
    <name evidence="2" type="ORF">DV515_00019033</name>
</gene>
<evidence type="ECO:0000313" key="2">
    <source>
        <dbReference type="EMBL" id="RLV62700.1"/>
    </source>
</evidence>